<organism evidence="13 14">
    <name type="scientific">Paramuricea clavata</name>
    <name type="common">Red gorgonian</name>
    <name type="synonym">Violescent sea-whip</name>
    <dbReference type="NCBI Taxonomy" id="317549"/>
    <lineage>
        <taxon>Eukaryota</taxon>
        <taxon>Metazoa</taxon>
        <taxon>Cnidaria</taxon>
        <taxon>Anthozoa</taxon>
        <taxon>Octocorallia</taxon>
        <taxon>Malacalcyonacea</taxon>
        <taxon>Plexauridae</taxon>
        <taxon>Paramuricea</taxon>
    </lineage>
</organism>
<evidence type="ECO:0000256" key="10">
    <source>
        <dbReference type="ARBA" id="ARBA00023180"/>
    </source>
</evidence>
<protein>
    <submittedName>
        <fullName evidence="13">Protocadherin Fat 4-like, partial</fullName>
    </submittedName>
</protein>
<keyword evidence="10" id="KW-0325">Glycoprotein</keyword>
<dbReference type="InterPro" id="IPR015919">
    <property type="entry name" value="Cadherin-like_sf"/>
</dbReference>
<evidence type="ECO:0000313" key="14">
    <source>
        <dbReference type="Proteomes" id="UP001152795"/>
    </source>
</evidence>
<dbReference type="Pfam" id="PF00028">
    <property type="entry name" value="Cadherin"/>
    <property type="match status" value="2"/>
</dbReference>
<evidence type="ECO:0000256" key="1">
    <source>
        <dbReference type="ARBA" id="ARBA00004167"/>
    </source>
</evidence>
<proteinExistence type="predicted"/>
<dbReference type="PANTHER" id="PTHR24028">
    <property type="entry name" value="CADHERIN-87A"/>
    <property type="match status" value="1"/>
</dbReference>
<evidence type="ECO:0000256" key="3">
    <source>
        <dbReference type="ARBA" id="ARBA00022692"/>
    </source>
</evidence>
<feature type="compositionally biased region" description="Basic and acidic residues" evidence="11">
    <location>
        <begin position="400"/>
        <end position="431"/>
    </location>
</feature>
<dbReference type="InterPro" id="IPR002126">
    <property type="entry name" value="Cadherin-like_dom"/>
</dbReference>
<keyword evidence="2" id="KW-0245">EGF-like domain</keyword>
<dbReference type="OrthoDB" id="6252479at2759"/>
<keyword evidence="7 12" id="KW-1133">Transmembrane helix</keyword>
<dbReference type="Gene3D" id="2.60.40.60">
    <property type="entry name" value="Cadherins"/>
    <property type="match status" value="3"/>
</dbReference>
<dbReference type="GO" id="GO:0005886">
    <property type="term" value="C:plasma membrane"/>
    <property type="evidence" value="ECO:0007669"/>
    <property type="project" value="InterPro"/>
</dbReference>
<evidence type="ECO:0000256" key="4">
    <source>
        <dbReference type="ARBA" id="ARBA00022729"/>
    </source>
</evidence>
<keyword evidence="8 12" id="KW-0472">Membrane</keyword>
<feature type="non-terminal residue" evidence="13">
    <location>
        <position position="1"/>
    </location>
</feature>
<keyword evidence="5" id="KW-0677">Repeat</keyword>
<dbReference type="CDD" id="cd11304">
    <property type="entry name" value="Cadherin_repeat"/>
    <property type="match status" value="3"/>
</dbReference>
<keyword evidence="9" id="KW-1015">Disulfide bond</keyword>
<evidence type="ECO:0000256" key="7">
    <source>
        <dbReference type="ARBA" id="ARBA00022989"/>
    </source>
</evidence>
<feature type="region of interest" description="Disordered" evidence="11">
    <location>
        <begin position="380"/>
        <end position="435"/>
    </location>
</feature>
<dbReference type="PROSITE" id="PS00232">
    <property type="entry name" value="CADHERIN_1"/>
    <property type="match status" value="1"/>
</dbReference>
<dbReference type="Proteomes" id="UP001152795">
    <property type="component" value="Unassembled WGS sequence"/>
</dbReference>
<accession>A0A6S7FUM6</accession>
<dbReference type="InterPro" id="IPR050174">
    <property type="entry name" value="Protocadherin/Cadherin-CA"/>
</dbReference>
<dbReference type="InterPro" id="IPR020894">
    <property type="entry name" value="Cadherin_CS"/>
</dbReference>
<dbReference type="SUPFAM" id="SSF49313">
    <property type="entry name" value="Cadherin-like"/>
    <property type="match status" value="3"/>
</dbReference>
<evidence type="ECO:0000256" key="12">
    <source>
        <dbReference type="SAM" id="Phobius"/>
    </source>
</evidence>
<evidence type="ECO:0000313" key="13">
    <source>
        <dbReference type="EMBL" id="CAB3981013.1"/>
    </source>
</evidence>
<dbReference type="EMBL" id="CACRXK020000345">
    <property type="protein sequence ID" value="CAB3981013.1"/>
    <property type="molecule type" value="Genomic_DNA"/>
</dbReference>
<keyword evidence="4" id="KW-0732">Signal</keyword>
<dbReference type="FunFam" id="2.60.40.60:FF:000015">
    <property type="entry name" value="FAT atypical cadherin 1"/>
    <property type="match status" value="1"/>
</dbReference>
<keyword evidence="3 12" id="KW-0812">Transmembrane</keyword>
<evidence type="ECO:0000256" key="6">
    <source>
        <dbReference type="ARBA" id="ARBA00022837"/>
    </source>
</evidence>
<evidence type="ECO:0000256" key="8">
    <source>
        <dbReference type="ARBA" id="ARBA00023136"/>
    </source>
</evidence>
<dbReference type="GO" id="GO:0007156">
    <property type="term" value="P:homophilic cell adhesion via plasma membrane adhesion molecules"/>
    <property type="evidence" value="ECO:0007669"/>
    <property type="project" value="InterPro"/>
</dbReference>
<dbReference type="FunFam" id="2.60.40.60:FF:000058">
    <property type="entry name" value="FAT atypical cadherin 3"/>
    <property type="match status" value="1"/>
</dbReference>
<evidence type="ECO:0000256" key="11">
    <source>
        <dbReference type="SAM" id="MobiDB-lite"/>
    </source>
</evidence>
<sequence>QTTNQLPYYEGLPNSFNVREDAEIGSIVSTITARDPEGEIVTMSLDGIGIDILNIVDEFGIVNMTGPSPLRRRLSLKKKLDREARSSYIFQLSVKDYFTSSGRESYTSNLNLFLFDVNDNSPIFIKTPYITSLKENTLSDHIYQMEAEDADTGMSKSVLYSFTDECKLADCELFQIDTLSGIVKLNSNSTLDYETRNLYNLDILAKDRGIPSLNSTTTLVVKVEDQSDQPPEFLKRSYRADIDESAPVDTKVVQTKAFDGDRGIDKPVEYVILGGDDNHYFKIDNSRGTIYVNSTIDGDVGIDYFELTVQATEIPGNASGTTTVFITIRDLIDNDPGLSNPTSSSNLNTGVVIGVVVAALVVLIMVILIVTCFIYPRKTRKENTGDTGNNQNAAYDGDTYTDRTLPHIPDSDSHYEEPEKYAQLDSSKRMPIDANYQSLNMEGSAQLDSSK</sequence>
<dbReference type="GO" id="GO:0005509">
    <property type="term" value="F:calcium ion binding"/>
    <property type="evidence" value="ECO:0007669"/>
    <property type="project" value="UniProtKB-UniRule"/>
</dbReference>
<evidence type="ECO:0000256" key="2">
    <source>
        <dbReference type="ARBA" id="ARBA00022536"/>
    </source>
</evidence>
<reference evidence="13" key="1">
    <citation type="submission" date="2020-04" db="EMBL/GenBank/DDBJ databases">
        <authorList>
            <person name="Alioto T."/>
            <person name="Alioto T."/>
            <person name="Gomez Garrido J."/>
        </authorList>
    </citation>
    <scope>NUCLEOTIDE SEQUENCE</scope>
    <source>
        <strain evidence="13">A484AB</strain>
    </source>
</reference>
<dbReference type="PROSITE" id="PS50268">
    <property type="entry name" value="CADHERIN_2"/>
    <property type="match status" value="3"/>
</dbReference>
<comment type="subcellular location">
    <subcellularLocation>
        <location evidence="1">Membrane</location>
        <topology evidence="1">Single-pass membrane protein</topology>
    </subcellularLocation>
</comment>
<keyword evidence="6" id="KW-0106">Calcium</keyword>
<dbReference type="PRINTS" id="PR00205">
    <property type="entry name" value="CADHERIN"/>
</dbReference>
<feature type="transmembrane region" description="Helical" evidence="12">
    <location>
        <begin position="351"/>
        <end position="375"/>
    </location>
</feature>
<evidence type="ECO:0000256" key="5">
    <source>
        <dbReference type="ARBA" id="ARBA00022737"/>
    </source>
</evidence>
<keyword evidence="14" id="KW-1185">Reference proteome</keyword>
<dbReference type="AlphaFoldDB" id="A0A6S7FUM6"/>
<dbReference type="PANTHER" id="PTHR24028:SF345">
    <property type="entry name" value="PROTOCADHERIN-16-LIKE"/>
    <property type="match status" value="1"/>
</dbReference>
<evidence type="ECO:0000256" key="9">
    <source>
        <dbReference type="ARBA" id="ARBA00023157"/>
    </source>
</evidence>
<gene>
    <name evidence="13" type="ORF">PACLA_8A072900</name>
</gene>
<dbReference type="SMART" id="SM00112">
    <property type="entry name" value="CA"/>
    <property type="match status" value="3"/>
</dbReference>
<comment type="caution">
    <text evidence="13">The sequence shown here is derived from an EMBL/GenBank/DDBJ whole genome shotgun (WGS) entry which is preliminary data.</text>
</comment>
<name>A0A6S7FUM6_PARCT</name>